<dbReference type="OrthoDB" id="6068657at2759"/>
<dbReference type="Pfam" id="PF20266">
    <property type="entry name" value="Mab-21_C"/>
    <property type="match status" value="1"/>
</dbReference>
<reference evidence="3 4" key="1">
    <citation type="submission" date="2020-06" db="EMBL/GenBank/DDBJ databases">
        <authorList>
            <person name="Li R."/>
            <person name="Bekaert M."/>
        </authorList>
    </citation>
    <scope>NUCLEOTIDE SEQUENCE [LARGE SCALE GENOMIC DNA]</scope>
    <source>
        <strain evidence="4">wild</strain>
    </source>
</reference>
<organism evidence="3 4">
    <name type="scientific">Mytilus coruscus</name>
    <name type="common">Sea mussel</name>
    <dbReference type="NCBI Taxonomy" id="42192"/>
    <lineage>
        <taxon>Eukaryota</taxon>
        <taxon>Metazoa</taxon>
        <taxon>Spiralia</taxon>
        <taxon>Lophotrochozoa</taxon>
        <taxon>Mollusca</taxon>
        <taxon>Bivalvia</taxon>
        <taxon>Autobranchia</taxon>
        <taxon>Pteriomorphia</taxon>
        <taxon>Mytilida</taxon>
        <taxon>Mytiloidea</taxon>
        <taxon>Mytilidae</taxon>
        <taxon>Mytilinae</taxon>
        <taxon>Mytilus</taxon>
    </lineage>
</organism>
<keyword evidence="1" id="KW-0732">Signal</keyword>
<evidence type="ECO:0000259" key="2">
    <source>
        <dbReference type="Pfam" id="PF20266"/>
    </source>
</evidence>
<dbReference type="Proteomes" id="UP000507470">
    <property type="component" value="Unassembled WGS sequence"/>
</dbReference>
<feature type="signal peptide" evidence="1">
    <location>
        <begin position="1"/>
        <end position="20"/>
    </location>
</feature>
<keyword evidence="4" id="KW-1185">Reference proteome</keyword>
<proteinExistence type="predicted"/>
<feature type="domain" description="Mab-21-like HhH/H2TH-like" evidence="2">
    <location>
        <begin position="407"/>
        <end position="503"/>
    </location>
</feature>
<dbReference type="InterPro" id="IPR046906">
    <property type="entry name" value="Mab-21_HhH/H2TH-like"/>
</dbReference>
<dbReference type="SMART" id="SM01265">
    <property type="entry name" value="Mab-21"/>
    <property type="match status" value="1"/>
</dbReference>
<dbReference type="PANTHER" id="PTHR10656">
    <property type="entry name" value="CELL FATE DETERMINING PROTEIN MAB21-RELATED"/>
    <property type="match status" value="1"/>
</dbReference>
<evidence type="ECO:0000256" key="1">
    <source>
        <dbReference type="SAM" id="SignalP"/>
    </source>
</evidence>
<dbReference type="InterPro" id="IPR024810">
    <property type="entry name" value="MAB21L/cGLR"/>
</dbReference>
<gene>
    <name evidence="3" type="ORF">MCOR_24317</name>
</gene>
<dbReference type="EMBL" id="CACVKT020004322">
    <property type="protein sequence ID" value="CAC5389102.1"/>
    <property type="molecule type" value="Genomic_DNA"/>
</dbReference>
<dbReference type="AlphaFoldDB" id="A0A6J8BZG4"/>
<dbReference type="PANTHER" id="PTHR10656:SF69">
    <property type="entry name" value="MAB-21-LIKE HHH_H2TH-LIKE DOMAIN-CONTAINING PROTEIN"/>
    <property type="match status" value="1"/>
</dbReference>
<evidence type="ECO:0000313" key="4">
    <source>
        <dbReference type="Proteomes" id="UP000507470"/>
    </source>
</evidence>
<sequence>MASNTACWIICFILVSICLSSFTGLEEPELSLQEMIARLIEMNKPVVNDDRQNKYCSYVMRLLSYFSGERCMVAGSTQEQTRLRIRQDEGDFDYLIISAISIPVSALEYREDLPCFVHINGLHLVDQLPTVQLIDGRYLPSNLLSETRPEAFKHIRDFHKLLSNFRRTRGRNSLHVALDHNIKPGKTLVSYRDVDCPALDMKHVKSNTKLISDYFKQSIDEQIFERKDDLMSPLKIGANLVNAFTKADIKSDSDGSIFLQTYGSIIDALSFETAENTSCQNITDTCPNEEFYRKNKQSMCMKPKSNNIDDNTNGEEFGKGDVILKYKSKSSKDFIPAFPLAGKPRFLDEWKQRKRVWPPEHVVDDIYNSEFFVVAKPALTKRERNKDFCLAYNNGEIKLARAMTSVQKKVVLILKAIKKSLLQDYSEILTTFHWKTAVYWNSETLNSLLLEDKEDNVLKLLIKVLDYMINCLRSRELQHFFIPSNLFAGMNENISFEIANKITEIRENPIKALNAFFAGQTFDEVKYEKIPAEKVAEFRKAYNDPIESSNIDILIAILKRFSSESKEKVRAALHDVLTDALPFFIEEMARRRDKSQVNLALKQMILSNQIRKESFIDMVVNHLFDKVRKKEVNDKNISQIFLTLILQKVLNQ</sequence>
<dbReference type="Gene3D" id="1.10.1410.40">
    <property type="match status" value="1"/>
</dbReference>
<accession>A0A6J8BZG4</accession>
<protein>
    <recommendedName>
        <fullName evidence="2">Mab-21-like HhH/H2TH-like domain-containing protein</fullName>
    </recommendedName>
</protein>
<name>A0A6J8BZG4_MYTCO</name>
<evidence type="ECO:0000313" key="3">
    <source>
        <dbReference type="EMBL" id="CAC5389102.1"/>
    </source>
</evidence>
<feature type="chain" id="PRO_5027034338" description="Mab-21-like HhH/H2TH-like domain-containing protein" evidence="1">
    <location>
        <begin position="21"/>
        <end position="652"/>
    </location>
</feature>